<dbReference type="GO" id="GO:0019843">
    <property type="term" value="F:rRNA binding"/>
    <property type="evidence" value="ECO:0007669"/>
    <property type="project" value="UniProtKB-UniRule"/>
</dbReference>
<dbReference type="GO" id="GO:0006412">
    <property type="term" value="P:translation"/>
    <property type="evidence" value="ECO:0007669"/>
    <property type="project" value="UniProtKB-UniRule"/>
</dbReference>
<keyword evidence="3 4" id="KW-0687">Ribonucleoprotein</keyword>
<dbReference type="AlphaFoldDB" id="A0A8G1EFS8"/>
<reference evidence="7" key="2">
    <citation type="submission" date="2019-03" db="EMBL/GenBank/DDBJ databases">
        <authorList>
            <person name="Chen S.-C."/>
            <person name="Wu S.-Y."/>
            <person name="Lai M.-C."/>
        </authorList>
    </citation>
    <scope>NUCLEOTIDE SEQUENCE</scope>
    <source>
        <strain evidence="7">ML15</strain>
    </source>
</reference>
<dbReference type="Proteomes" id="UP000826709">
    <property type="component" value="Chromosome"/>
</dbReference>
<dbReference type="Pfam" id="PF00467">
    <property type="entry name" value="KOW"/>
    <property type="match status" value="1"/>
</dbReference>
<dbReference type="InterPro" id="IPR005824">
    <property type="entry name" value="KOW"/>
</dbReference>
<dbReference type="Gene3D" id="2.30.30.30">
    <property type="match status" value="1"/>
</dbReference>
<evidence type="ECO:0000256" key="3">
    <source>
        <dbReference type="ARBA" id="ARBA00023274"/>
    </source>
</evidence>
<organism evidence="7 8">
    <name type="scientific">Methanofollis formosanus</name>
    <dbReference type="NCBI Taxonomy" id="299308"/>
    <lineage>
        <taxon>Archaea</taxon>
        <taxon>Methanobacteriati</taxon>
        <taxon>Methanobacteriota</taxon>
        <taxon>Stenosarchaea group</taxon>
        <taxon>Methanomicrobia</taxon>
        <taxon>Methanomicrobiales</taxon>
        <taxon>Methanomicrobiaceae</taxon>
        <taxon>Methanofollis</taxon>
    </lineage>
</organism>
<evidence type="ECO:0000256" key="1">
    <source>
        <dbReference type="ARBA" id="ARBA00010618"/>
    </source>
</evidence>
<dbReference type="CDD" id="cd06089">
    <property type="entry name" value="KOW_RPL26"/>
    <property type="match status" value="1"/>
</dbReference>
<dbReference type="InterPro" id="IPR008991">
    <property type="entry name" value="Translation_prot_SH3-like_sf"/>
</dbReference>
<evidence type="ECO:0000313" key="8">
    <source>
        <dbReference type="Proteomes" id="UP000826709"/>
    </source>
</evidence>
<feature type="region of interest" description="Disordered" evidence="5">
    <location>
        <begin position="1"/>
        <end position="23"/>
    </location>
</feature>
<dbReference type="InterPro" id="IPR041988">
    <property type="entry name" value="Ribosomal_uL24_KOW"/>
</dbReference>
<sequence length="121" mass="13589">MVRIASKQPRKQRKARYNAATHQRSKFLAAPLSRELREEYKKRRARVVAGDTVQVLRGEHAGTEGVVDSVDTTKGMIEVHGVTVTKADGTEVPRPVNASNVMITKLKTEDPRRVAKLEERK</sequence>
<dbReference type="SUPFAM" id="SSF50104">
    <property type="entry name" value="Translation proteins SH3-like domain"/>
    <property type="match status" value="1"/>
</dbReference>
<keyword evidence="8" id="KW-1185">Reference proteome</keyword>
<dbReference type="EMBL" id="CP037968">
    <property type="protein sequence ID" value="QYZ79093.1"/>
    <property type="molecule type" value="Genomic_DNA"/>
</dbReference>
<keyword evidence="4" id="KW-0699">rRNA-binding</keyword>
<comment type="function">
    <text evidence="4">One of two assembly initiator proteins, it binds directly to the 5'-end of the 23S rRNA, where it nucleates assembly of the 50S subunit.</text>
</comment>
<gene>
    <name evidence="4" type="primary">rpl24</name>
    <name evidence="7" type="ORF">E2N92_06435</name>
</gene>
<evidence type="ECO:0000313" key="7">
    <source>
        <dbReference type="EMBL" id="QYZ79093.1"/>
    </source>
</evidence>
<comment type="similarity">
    <text evidence="1 4">Belongs to the universal ribosomal protein uL24 family.</text>
</comment>
<dbReference type="SMART" id="SM00739">
    <property type="entry name" value="KOW"/>
    <property type="match status" value="1"/>
</dbReference>
<dbReference type="PANTHER" id="PTHR11143">
    <property type="entry name" value="60S RIBOSOMAL PROTEIN L26 FAMILY MEMBER"/>
    <property type="match status" value="1"/>
</dbReference>
<feature type="domain" description="KOW" evidence="6">
    <location>
        <begin position="46"/>
        <end position="73"/>
    </location>
</feature>
<evidence type="ECO:0000256" key="2">
    <source>
        <dbReference type="ARBA" id="ARBA00022980"/>
    </source>
</evidence>
<dbReference type="OrthoDB" id="10899at2157"/>
<dbReference type="HAMAP" id="MF_01326_A">
    <property type="entry name" value="Ribosomal_uL24_A"/>
    <property type="match status" value="1"/>
</dbReference>
<dbReference type="GO" id="GO:0015934">
    <property type="term" value="C:large ribosomal subunit"/>
    <property type="evidence" value="ECO:0007669"/>
    <property type="project" value="UniProtKB-UniRule"/>
</dbReference>
<dbReference type="InterPro" id="IPR005825">
    <property type="entry name" value="Ribosomal_uL24_CS"/>
</dbReference>
<evidence type="ECO:0000256" key="5">
    <source>
        <dbReference type="SAM" id="MobiDB-lite"/>
    </source>
</evidence>
<evidence type="ECO:0000259" key="6">
    <source>
        <dbReference type="SMART" id="SM00739"/>
    </source>
</evidence>
<dbReference type="InterPro" id="IPR005756">
    <property type="entry name" value="Ribosomal_uL24_euk/arc"/>
</dbReference>
<protein>
    <recommendedName>
        <fullName evidence="4">Large ribosomal subunit protein uL24</fullName>
    </recommendedName>
</protein>
<dbReference type="Pfam" id="PF16906">
    <property type="entry name" value="Ribosomal_L26"/>
    <property type="match status" value="1"/>
</dbReference>
<dbReference type="InterPro" id="IPR014722">
    <property type="entry name" value="Rib_uL2_dom2"/>
</dbReference>
<dbReference type="NCBIfam" id="TIGR01080">
    <property type="entry name" value="rplX_A_E"/>
    <property type="match status" value="1"/>
</dbReference>
<dbReference type="GO" id="GO:0003735">
    <property type="term" value="F:structural constituent of ribosome"/>
    <property type="evidence" value="ECO:0007669"/>
    <property type="project" value="UniProtKB-UniRule"/>
</dbReference>
<dbReference type="RefSeq" id="WP_220682864.1">
    <property type="nucleotide sequence ID" value="NZ_CP037968.1"/>
</dbReference>
<proteinExistence type="inferred from homology"/>
<keyword evidence="4" id="KW-0694">RNA-binding</keyword>
<name>A0A8G1EFS8_9EURY</name>
<reference evidence="7" key="1">
    <citation type="journal article" date="2005" name="Int. J. Syst. Evol. Microbiol.">
        <title>Methanofollis formosanus sp. nov., isolated from a fish pond.</title>
        <authorList>
            <person name="Wu S.Y."/>
            <person name="Chen S.C."/>
            <person name="Lai M.C."/>
        </authorList>
    </citation>
    <scope>NUCLEOTIDE SEQUENCE</scope>
    <source>
        <strain evidence="7">ML15</strain>
    </source>
</reference>
<evidence type="ECO:0000256" key="4">
    <source>
        <dbReference type="HAMAP-Rule" id="MF_01326"/>
    </source>
</evidence>
<comment type="subunit">
    <text evidence="4">Part of the 50S ribosomal subunit.</text>
</comment>
<dbReference type="KEGG" id="mfk:E2N92_06435"/>
<accession>A0A8G1EFS8</accession>
<comment type="function">
    <text evidence="4">Located at the polypeptide exit tunnel on the outside of the subunit.</text>
</comment>
<keyword evidence="2 4" id="KW-0689">Ribosomal protein</keyword>
<dbReference type="PROSITE" id="PS01108">
    <property type="entry name" value="RIBOSOMAL_L24"/>
    <property type="match status" value="1"/>
</dbReference>